<dbReference type="PANTHER" id="PTHR48104">
    <property type="entry name" value="METACASPASE-4"/>
    <property type="match status" value="1"/>
</dbReference>
<comment type="similarity">
    <text evidence="1">Belongs to the peptidase C14B family.</text>
</comment>
<feature type="domain" description="Peptidase C14 caspase" evidence="3">
    <location>
        <begin position="147"/>
        <end position="429"/>
    </location>
</feature>
<dbReference type="InterPro" id="IPR050452">
    <property type="entry name" value="Metacaspase"/>
</dbReference>
<dbReference type="Proteomes" id="UP000663827">
    <property type="component" value="Unassembled WGS sequence"/>
</dbReference>
<protein>
    <recommendedName>
        <fullName evidence="3">Peptidase C14 caspase domain-containing protein</fullName>
    </recommendedName>
</protein>
<gene>
    <name evidence="4" type="ORF">RDB_LOCUS37703</name>
</gene>
<dbReference type="GO" id="GO:0006508">
    <property type="term" value="P:proteolysis"/>
    <property type="evidence" value="ECO:0007669"/>
    <property type="project" value="InterPro"/>
</dbReference>
<dbReference type="Pfam" id="PF00656">
    <property type="entry name" value="Peptidase_C14"/>
    <property type="match status" value="1"/>
</dbReference>
<dbReference type="EMBL" id="CAJNJQ010000737">
    <property type="protein sequence ID" value="CAE7097368.1"/>
    <property type="molecule type" value="Genomic_DNA"/>
</dbReference>
<organism evidence="4 5">
    <name type="scientific">Rhizoctonia solani</name>
    <dbReference type="NCBI Taxonomy" id="456999"/>
    <lineage>
        <taxon>Eukaryota</taxon>
        <taxon>Fungi</taxon>
        <taxon>Dikarya</taxon>
        <taxon>Basidiomycota</taxon>
        <taxon>Agaricomycotina</taxon>
        <taxon>Agaricomycetes</taxon>
        <taxon>Cantharellales</taxon>
        <taxon>Ceratobasidiaceae</taxon>
        <taxon>Rhizoctonia</taxon>
    </lineage>
</organism>
<evidence type="ECO:0000313" key="5">
    <source>
        <dbReference type="Proteomes" id="UP000663827"/>
    </source>
</evidence>
<evidence type="ECO:0000313" key="4">
    <source>
        <dbReference type="EMBL" id="CAE7097368.1"/>
    </source>
</evidence>
<feature type="region of interest" description="Disordered" evidence="2">
    <location>
        <begin position="329"/>
        <end position="352"/>
    </location>
</feature>
<dbReference type="InterPro" id="IPR011600">
    <property type="entry name" value="Pept_C14_caspase"/>
</dbReference>
<name>A0A8H3HV26_9AGAM</name>
<dbReference type="GO" id="GO:0005737">
    <property type="term" value="C:cytoplasm"/>
    <property type="evidence" value="ECO:0007669"/>
    <property type="project" value="TreeGrafter"/>
</dbReference>
<accession>A0A8H3HV26</accession>
<dbReference type="GO" id="GO:0004197">
    <property type="term" value="F:cysteine-type endopeptidase activity"/>
    <property type="evidence" value="ECO:0007669"/>
    <property type="project" value="InterPro"/>
</dbReference>
<reference evidence="4" key="1">
    <citation type="submission" date="2021-01" db="EMBL/GenBank/DDBJ databases">
        <authorList>
            <person name="Kaushik A."/>
        </authorList>
    </citation>
    <scope>NUCLEOTIDE SEQUENCE</scope>
    <source>
        <strain evidence="4">AG5</strain>
    </source>
</reference>
<comment type="caution">
    <text evidence="4">The sequence shown here is derived from an EMBL/GenBank/DDBJ whole genome shotgun (WGS) entry which is preliminary data.</text>
</comment>
<evidence type="ECO:0000256" key="2">
    <source>
        <dbReference type="SAM" id="MobiDB-lite"/>
    </source>
</evidence>
<dbReference type="Gene3D" id="3.40.50.1460">
    <property type="match status" value="1"/>
</dbReference>
<evidence type="ECO:0000256" key="1">
    <source>
        <dbReference type="ARBA" id="ARBA00009005"/>
    </source>
</evidence>
<dbReference type="AlphaFoldDB" id="A0A8H3HV26"/>
<sequence>MLAQSTNMSLPTNKDYLILARFISNAPAHHTKTACVPGREEHVIGLFDRVLVLLIGLLVLYHWRGKCGERRMCIMAVALANGSDDMLHQSEDHLDDSQETPLLKALGGHDLSPQIECMPTYPSLKVPMAKGRSDPVSQAHIPKGDHRALVIGLNGPVAHKDRSLNFAAQDAKRFAKCLQELNKRDQRLGSELSGGFNFSIELLTDEDGNSVPRKQVFRALSTLFNGAKPGDLLVLFFSGHCSVNKSNGVVSLMTVEGNESYLLVPSTVFSEHIRKLPPGCTVEVFLDSCYSGGLVRLDNVTREMAPNNLVRGNDHIAYGVSAAPVINGTNSNSSSSLGDTARTPSSTARTDLPRLQPTAKIITDACVTIWAASGADEKAYESPGVQGGPLTHAICDEISKSADRGEVVRREAVWERVMNVIKHENEKYKRGPRSQHARVLTSTQNNEEIMNMSIFCMPSSR</sequence>
<dbReference type="PANTHER" id="PTHR48104:SF30">
    <property type="entry name" value="METACASPASE-1"/>
    <property type="match status" value="1"/>
</dbReference>
<evidence type="ECO:0000259" key="3">
    <source>
        <dbReference type="Pfam" id="PF00656"/>
    </source>
</evidence>
<proteinExistence type="inferred from homology"/>